<evidence type="ECO:0000256" key="5">
    <source>
        <dbReference type="ARBA" id="ARBA00022827"/>
    </source>
</evidence>
<dbReference type="GO" id="GO:0003995">
    <property type="term" value="F:acyl-CoA dehydrogenase activity"/>
    <property type="evidence" value="ECO:0007669"/>
    <property type="project" value="InterPro"/>
</dbReference>
<dbReference type="Gene3D" id="2.40.110.10">
    <property type="entry name" value="Butyryl-CoA Dehydrogenase, subunit A, domain 2"/>
    <property type="match status" value="1"/>
</dbReference>
<evidence type="ECO:0000259" key="9">
    <source>
        <dbReference type="Pfam" id="PF02770"/>
    </source>
</evidence>
<keyword evidence="12" id="KW-1185">Reference proteome</keyword>
<dbReference type="Pfam" id="PF02770">
    <property type="entry name" value="Acyl-CoA_dh_M"/>
    <property type="match status" value="1"/>
</dbReference>
<dbReference type="InterPro" id="IPR006089">
    <property type="entry name" value="Acyl-CoA_DH_CS"/>
</dbReference>
<dbReference type="InterPro" id="IPR006091">
    <property type="entry name" value="Acyl-CoA_Oxase/DH_mid-dom"/>
</dbReference>
<dbReference type="AlphaFoldDB" id="Q1JYR0"/>
<dbReference type="Pfam" id="PF02771">
    <property type="entry name" value="Acyl-CoA_dh_N"/>
    <property type="match status" value="1"/>
</dbReference>
<evidence type="ECO:0000256" key="3">
    <source>
        <dbReference type="ARBA" id="ARBA00011881"/>
    </source>
</evidence>
<evidence type="ECO:0000259" key="8">
    <source>
        <dbReference type="Pfam" id="PF00441"/>
    </source>
</evidence>
<dbReference type="EMBL" id="AAEW02000011">
    <property type="protein sequence ID" value="EAT15355.1"/>
    <property type="molecule type" value="Genomic_DNA"/>
</dbReference>
<feature type="domain" description="Acyl-CoA oxidase/dehydrogenase middle" evidence="9">
    <location>
        <begin position="122"/>
        <end position="216"/>
    </location>
</feature>
<accession>Q1JYR0</accession>
<keyword evidence="4 7" id="KW-0285">Flavoprotein</keyword>
<dbReference type="PROSITE" id="PS00073">
    <property type="entry name" value="ACYL_COA_DH_2"/>
    <property type="match status" value="1"/>
</dbReference>
<dbReference type="InterPro" id="IPR009075">
    <property type="entry name" value="AcylCo_DH/oxidase_C"/>
</dbReference>
<dbReference type="Proteomes" id="UP000005695">
    <property type="component" value="Unassembled WGS sequence"/>
</dbReference>
<evidence type="ECO:0000256" key="1">
    <source>
        <dbReference type="ARBA" id="ARBA00001974"/>
    </source>
</evidence>
<evidence type="ECO:0000313" key="12">
    <source>
        <dbReference type="Proteomes" id="UP000005695"/>
    </source>
</evidence>
<evidence type="ECO:0000259" key="10">
    <source>
        <dbReference type="Pfam" id="PF02771"/>
    </source>
</evidence>
<name>Q1JYR0_DESA6</name>
<evidence type="ECO:0000256" key="7">
    <source>
        <dbReference type="RuleBase" id="RU362125"/>
    </source>
</evidence>
<sequence length="383" mass="41674">MIKTLNATQHHPLIDKIRQLAVAHVKPYAAEWDRENRFPMEHVHALAEHGLLGICVDKQWGGLGKSLLEMALIIEGVARYDAGMALTLAAHSLVCDHVQRFGSEAQKNRYLPGLAKGEPLGAWALAEAGSGSDAVSIKTRAQRNGDGWQLNGRKMFVTQGSVAGLYVVMARSGEHKKSAISAYLVERDTPGVTPSAPLEKLGCRSSNTTAVHFDQVQLAEEQLLGEEHRALSAAFSLLDHGRVTIAALACGIMRGCLEESQRHTARRQQFGTPINTFQAVQWPMADMATHYDAAWLLTARAAQLCDDGQTCGTAAAKAKLFAGEMAVKSAERAVQLQGGYGYLKNSCVERFYRDAKLCDIGEGTAEIQRLVIARELITAQQEK</sequence>
<dbReference type="InterPro" id="IPR037069">
    <property type="entry name" value="AcylCoA_DH/ox_N_sf"/>
</dbReference>
<comment type="cofactor">
    <cofactor evidence="1 7">
        <name>FAD</name>
        <dbReference type="ChEBI" id="CHEBI:57692"/>
    </cofactor>
</comment>
<dbReference type="Gene3D" id="1.10.540.10">
    <property type="entry name" value="Acyl-CoA dehydrogenase/oxidase, N-terminal domain"/>
    <property type="match status" value="1"/>
</dbReference>
<dbReference type="PANTHER" id="PTHR43884">
    <property type="entry name" value="ACYL-COA DEHYDROGENASE"/>
    <property type="match status" value="1"/>
</dbReference>
<proteinExistence type="inferred from homology"/>
<keyword evidence="5 7" id="KW-0274">FAD</keyword>
<dbReference type="Gene3D" id="1.20.140.10">
    <property type="entry name" value="Butyryl-CoA Dehydrogenase, subunit A, domain 3"/>
    <property type="match status" value="1"/>
</dbReference>
<comment type="similarity">
    <text evidence="2 7">Belongs to the acyl-CoA dehydrogenase family.</text>
</comment>
<comment type="caution">
    <text evidence="11">The sequence shown here is derived from an EMBL/GenBank/DDBJ whole genome shotgun (WGS) entry which is preliminary data.</text>
</comment>
<evidence type="ECO:0000256" key="4">
    <source>
        <dbReference type="ARBA" id="ARBA00022630"/>
    </source>
</evidence>
<feature type="domain" description="Acyl-CoA dehydrogenase/oxidase C-terminal" evidence="8">
    <location>
        <begin position="234"/>
        <end position="376"/>
    </location>
</feature>
<dbReference type="InterPro" id="IPR009100">
    <property type="entry name" value="AcylCoA_DH/oxidase_NM_dom_sf"/>
</dbReference>
<dbReference type="FunFam" id="2.40.110.10:FF:000002">
    <property type="entry name" value="Acyl-CoA dehydrogenase fadE12"/>
    <property type="match status" value="1"/>
</dbReference>
<dbReference type="SUPFAM" id="SSF56645">
    <property type="entry name" value="Acyl-CoA dehydrogenase NM domain-like"/>
    <property type="match status" value="1"/>
</dbReference>
<dbReference type="FunFam" id="1.20.140.10:FF:000004">
    <property type="entry name" value="Acyl-CoA dehydrogenase FadE25"/>
    <property type="match status" value="1"/>
</dbReference>
<protein>
    <submittedName>
        <fullName evidence="11">Acyl-CoA dehydrogenase-like</fullName>
    </submittedName>
</protein>
<dbReference type="InterPro" id="IPR036250">
    <property type="entry name" value="AcylCo_DH-like_C"/>
</dbReference>
<evidence type="ECO:0000256" key="2">
    <source>
        <dbReference type="ARBA" id="ARBA00009347"/>
    </source>
</evidence>
<organism evidence="11 12">
    <name type="scientific">Desulfuromonas acetoxidans (strain DSM 684 / 11070)</name>
    <dbReference type="NCBI Taxonomy" id="281689"/>
    <lineage>
        <taxon>Bacteria</taxon>
        <taxon>Pseudomonadati</taxon>
        <taxon>Thermodesulfobacteriota</taxon>
        <taxon>Desulfuromonadia</taxon>
        <taxon>Desulfuromonadales</taxon>
        <taxon>Desulfuromonadaceae</taxon>
        <taxon>Desulfuromonas</taxon>
    </lineage>
</organism>
<dbReference type="InterPro" id="IPR046373">
    <property type="entry name" value="Acyl-CoA_Oxase/DH_mid-dom_sf"/>
</dbReference>
<reference evidence="11" key="1">
    <citation type="submission" date="2006-05" db="EMBL/GenBank/DDBJ databases">
        <title>Annotation of the draft genome assembly of Desulfuromonas acetoxidans DSM 684.</title>
        <authorList>
            <consortium name="US DOE Joint Genome Institute (JGI-ORNL)"/>
            <person name="Larimer F."/>
            <person name="Land M."/>
            <person name="Hauser L."/>
        </authorList>
    </citation>
    <scope>NUCLEOTIDE SEQUENCE [LARGE SCALE GENOMIC DNA]</scope>
    <source>
        <strain evidence="11">DSM 684</strain>
    </source>
</reference>
<dbReference type="InterPro" id="IPR013786">
    <property type="entry name" value="AcylCoA_DH/ox_N"/>
</dbReference>
<keyword evidence="6 7" id="KW-0560">Oxidoreductase</keyword>
<dbReference type="SUPFAM" id="SSF47203">
    <property type="entry name" value="Acyl-CoA dehydrogenase C-terminal domain-like"/>
    <property type="match status" value="1"/>
</dbReference>
<reference evidence="11" key="2">
    <citation type="submission" date="2006-05" db="EMBL/GenBank/DDBJ databases">
        <title>Sequencing of the draft genome and assembly of Desulfuromonas acetoxidans DSM 684.</title>
        <authorList>
            <consortium name="US DOE Joint Genome Institute (JGI-PGF)"/>
            <person name="Copeland A."/>
            <person name="Lucas S."/>
            <person name="Lapidus A."/>
            <person name="Barry K."/>
            <person name="Detter J.C."/>
            <person name="Glavina del Rio T."/>
            <person name="Hammon N."/>
            <person name="Israni S."/>
            <person name="Dalin E."/>
            <person name="Tice H."/>
            <person name="Bruce D."/>
            <person name="Pitluck S."/>
            <person name="Richardson P."/>
        </authorList>
    </citation>
    <scope>NUCLEOTIDE SEQUENCE [LARGE SCALE GENOMIC DNA]</scope>
    <source>
        <strain evidence="11">DSM 684</strain>
    </source>
</reference>
<comment type="subunit">
    <text evidence="3">Homotetramer.</text>
</comment>
<dbReference type="RefSeq" id="WP_006001027.1">
    <property type="nucleotide sequence ID" value="NZ_AAEW02000011.1"/>
</dbReference>
<gene>
    <name evidence="11" type="ORF">Dace_1019</name>
</gene>
<evidence type="ECO:0000256" key="6">
    <source>
        <dbReference type="ARBA" id="ARBA00023002"/>
    </source>
</evidence>
<dbReference type="Pfam" id="PF00441">
    <property type="entry name" value="Acyl-CoA_dh_1"/>
    <property type="match status" value="1"/>
</dbReference>
<dbReference type="PANTHER" id="PTHR43884:SF12">
    <property type="entry name" value="ISOVALERYL-COA DEHYDROGENASE, MITOCHONDRIAL-RELATED"/>
    <property type="match status" value="1"/>
</dbReference>
<feature type="domain" description="Acyl-CoA dehydrogenase/oxidase N-terminal" evidence="10">
    <location>
        <begin position="10"/>
        <end position="118"/>
    </location>
</feature>
<dbReference type="PIRSF" id="PIRSF016578">
    <property type="entry name" value="HsaA"/>
    <property type="match status" value="1"/>
</dbReference>
<dbReference type="GO" id="GO:0050660">
    <property type="term" value="F:flavin adenine dinucleotide binding"/>
    <property type="evidence" value="ECO:0007669"/>
    <property type="project" value="InterPro"/>
</dbReference>
<evidence type="ECO:0000313" key="11">
    <source>
        <dbReference type="EMBL" id="EAT15355.1"/>
    </source>
</evidence>